<sequence>MLNMNIKRINQLIKKNAEKHDAMKKAKEYYINKTDIEKTGVISTTVEKVRDNILRNADNRITHHFHGLLVDEKAAYMFTYPPIIDIDDDKKGANEKVNAVLGHNFERKLKDLCIEASNCGVAWLHYWINDKNEFKYEKIPSEQCNPIYSGTLENELIGFVRTYSKLEYISDNTTETFNYVELWDNKQFTIYKFKVGNEVNPISTEAINHQLGRVPFIKFANNMLETSDLDKYKNQIDLYDKVMSGYANDIEDIQQIIYILENYGGEEDDFIQKLKRYKTIPLANNEVEGKGDLRTLQIDIPVEARKLILEVLKKQIYEFGQGLQQDVESVGNASGVALKFFYRKLELKSGNMETEFKEGINELVEAILRHLNISHDKIQQTYTRNMISNDLENAQIAQQSIGIIPTKYILRNHPWVDDPEEAEDILKEEQQERLLSIADADYKKVVDGNADEE</sequence>
<proteinExistence type="predicted"/>
<dbReference type="InterPro" id="IPR021145">
    <property type="entry name" value="Portal_protein_SPP1_Gp6-like"/>
</dbReference>
<evidence type="ECO:0000313" key="2">
    <source>
        <dbReference type="Proteomes" id="UP000199512"/>
    </source>
</evidence>
<keyword evidence="2" id="KW-1185">Reference proteome</keyword>
<organism evidence="1 2">
    <name type="scientific">Peptostreptococcus russellii</name>
    <dbReference type="NCBI Taxonomy" id="215200"/>
    <lineage>
        <taxon>Bacteria</taxon>
        <taxon>Bacillati</taxon>
        <taxon>Bacillota</taxon>
        <taxon>Clostridia</taxon>
        <taxon>Peptostreptococcales</taxon>
        <taxon>Peptostreptococcaceae</taxon>
        <taxon>Peptostreptococcus</taxon>
    </lineage>
</organism>
<protein>
    <submittedName>
        <fullName evidence="1">Phage portal protein, SPP1 family</fullName>
    </submittedName>
</protein>
<gene>
    <name evidence="1" type="ORF">SAMN05216454_11432</name>
</gene>
<dbReference type="Proteomes" id="UP000199512">
    <property type="component" value="Unassembled WGS sequence"/>
</dbReference>
<dbReference type="Pfam" id="PF05133">
    <property type="entry name" value="SPP1_portal"/>
    <property type="match status" value="1"/>
</dbReference>
<dbReference type="NCBIfam" id="TIGR01538">
    <property type="entry name" value="portal_SPP1"/>
    <property type="match status" value="1"/>
</dbReference>
<accession>A0A1H8JIA9</accession>
<dbReference type="AlphaFoldDB" id="A0A1H8JIA9"/>
<dbReference type="STRING" id="215200.SAMN05216454_11432"/>
<dbReference type="EMBL" id="FODF01000014">
    <property type="protein sequence ID" value="SEN80533.1"/>
    <property type="molecule type" value="Genomic_DNA"/>
</dbReference>
<name>A0A1H8JIA9_9FIRM</name>
<dbReference type="InterPro" id="IPR006428">
    <property type="entry name" value="Portal_SPP1-type"/>
</dbReference>
<evidence type="ECO:0000313" key="1">
    <source>
        <dbReference type="EMBL" id="SEN80533.1"/>
    </source>
</evidence>
<reference evidence="1 2" key="1">
    <citation type="submission" date="2016-10" db="EMBL/GenBank/DDBJ databases">
        <authorList>
            <person name="de Groot N.N."/>
        </authorList>
    </citation>
    <scope>NUCLEOTIDE SEQUENCE [LARGE SCALE GENOMIC DNA]</scope>
    <source>
        <strain evidence="1 2">Calf135</strain>
    </source>
</reference>